<comment type="subcellular location">
    <subcellularLocation>
        <location evidence="1">Cell membrane</location>
        <topology evidence="1">Multi-pass membrane protein</topology>
    </subcellularLocation>
</comment>
<evidence type="ECO:0000256" key="1">
    <source>
        <dbReference type="ARBA" id="ARBA00004651"/>
    </source>
</evidence>
<dbReference type="EMBL" id="JBEOZM010000001">
    <property type="protein sequence ID" value="MER6265930.1"/>
    <property type="molecule type" value="Genomic_DNA"/>
</dbReference>
<protein>
    <submittedName>
        <fullName evidence="11">Multidrug effflux MFS transporter</fullName>
    </submittedName>
</protein>
<keyword evidence="3" id="KW-0813">Transport</keyword>
<comment type="similarity">
    <text evidence="2">Belongs to the major facilitator superfamily. Bcr/CmlA family.</text>
</comment>
<evidence type="ECO:0000313" key="12">
    <source>
        <dbReference type="Proteomes" id="UP001490365"/>
    </source>
</evidence>
<evidence type="ECO:0000256" key="5">
    <source>
        <dbReference type="ARBA" id="ARBA00022692"/>
    </source>
</evidence>
<feature type="transmembrane region" description="Helical" evidence="9">
    <location>
        <begin position="358"/>
        <end position="378"/>
    </location>
</feature>
<feature type="transmembrane region" description="Helical" evidence="9">
    <location>
        <begin position="127"/>
        <end position="146"/>
    </location>
</feature>
<dbReference type="Pfam" id="PF07690">
    <property type="entry name" value="MFS_1"/>
    <property type="match status" value="1"/>
</dbReference>
<dbReference type="PROSITE" id="PS00216">
    <property type="entry name" value="SUGAR_TRANSPORT_1"/>
    <property type="match status" value="1"/>
</dbReference>
<proteinExistence type="inferred from homology"/>
<keyword evidence="6 9" id="KW-1133">Transmembrane helix</keyword>
<feature type="transmembrane region" description="Helical" evidence="9">
    <location>
        <begin position="95"/>
        <end position="115"/>
    </location>
</feature>
<dbReference type="InterPro" id="IPR005829">
    <property type="entry name" value="Sugar_transporter_CS"/>
</dbReference>
<sequence>MPEQPAPPTPDAQETANARDAANARDTASAPDTVVPAARGAGGRSGPAPAPAAGRRAGLLLVLLLGGLTATPPLAMDMYLPSLPEVTRSLGAPAATVQLTLTACLAGMALGQLVVGPMSDRWGRRRPLLAGLAVYVVATALCAVAPDVETLVAFRLAQGLAGAAGIVIARAVVRDLYDGVAMARFFSTLMLVSGVAPVVAPLIGGQILRVTDWRGVFVVLTAVGTLLAALVWVRLPETLPPADRHAGGASAAVRAMRSLLADLPFTGYMLAGGFAFAALFAYISASPFVIQEIYGASPQTFSLLFGLNSVGLVIAGQVNGKVLVGRVSLDKVLGAGLGVTVLAATALLLMSTGALGPVGLTPVAAALFVLMSAMGFTLPNAQSLALLRTRRAAGSASALLGTSSFLVGAVASPLVGVAGERTAVPMAIVQLAGALVALACFVGMCRPWAARGNTRARTEGAGS</sequence>
<feature type="transmembrane region" description="Helical" evidence="9">
    <location>
        <begin position="424"/>
        <end position="445"/>
    </location>
</feature>
<evidence type="ECO:0000256" key="2">
    <source>
        <dbReference type="ARBA" id="ARBA00006236"/>
    </source>
</evidence>
<dbReference type="InterPro" id="IPR011701">
    <property type="entry name" value="MFS"/>
</dbReference>
<feature type="compositionally biased region" description="Low complexity" evidence="8">
    <location>
        <begin position="15"/>
        <end position="39"/>
    </location>
</feature>
<dbReference type="InterPro" id="IPR020846">
    <property type="entry name" value="MFS_dom"/>
</dbReference>
<accession>A0ABV1T7B6</accession>
<reference evidence="11 12" key="1">
    <citation type="submission" date="2024-06" db="EMBL/GenBank/DDBJ databases">
        <title>The Natural Products Discovery Center: Release of the First 8490 Sequenced Strains for Exploring Actinobacteria Biosynthetic Diversity.</title>
        <authorList>
            <person name="Kalkreuter E."/>
            <person name="Kautsar S.A."/>
            <person name="Yang D."/>
            <person name="Bader C.D."/>
            <person name="Teijaro C.N."/>
            <person name="Fluegel L."/>
            <person name="Davis C.M."/>
            <person name="Simpson J.R."/>
            <person name="Lauterbach L."/>
            <person name="Steele A.D."/>
            <person name="Gui C."/>
            <person name="Meng S."/>
            <person name="Li G."/>
            <person name="Viehrig K."/>
            <person name="Ye F."/>
            <person name="Su P."/>
            <person name="Kiefer A.F."/>
            <person name="Nichols A."/>
            <person name="Cepeda A.J."/>
            <person name="Yan W."/>
            <person name="Fan B."/>
            <person name="Jiang Y."/>
            <person name="Adhikari A."/>
            <person name="Zheng C.-J."/>
            <person name="Schuster L."/>
            <person name="Cowan T.M."/>
            <person name="Smanski M.J."/>
            <person name="Chevrette M.G."/>
            <person name="De Carvalho L.P.S."/>
            <person name="Shen B."/>
        </authorList>
    </citation>
    <scope>NUCLEOTIDE SEQUENCE [LARGE SCALE GENOMIC DNA]</scope>
    <source>
        <strain evidence="11 12">NPDC001694</strain>
    </source>
</reference>
<keyword evidence="4" id="KW-1003">Cell membrane</keyword>
<evidence type="ECO:0000259" key="10">
    <source>
        <dbReference type="PROSITE" id="PS50850"/>
    </source>
</evidence>
<dbReference type="NCBIfam" id="TIGR00710">
    <property type="entry name" value="efflux_Bcr_CflA"/>
    <property type="match status" value="1"/>
</dbReference>
<keyword evidence="5 9" id="KW-0812">Transmembrane</keyword>
<name>A0ABV1T7B6_9ACTN</name>
<evidence type="ECO:0000256" key="3">
    <source>
        <dbReference type="ARBA" id="ARBA00022448"/>
    </source>
</evidence>
<dbReference type="Proteomes" id="UP001490365">
    <property type="component" value="Unassembled WGS sequence"/>
</dbReference>
<keyword evidence="12" id="KW-1185">Reference proteome</keyword>
<dbReference type="SUPFAM" id="SSF103473">
    <property type="entry name" value="MFS general substrate transporter"/>
    <property type="match status" value="1"/>
</dbReference>
<dbReference type="CDD" id="cd17320">
    <property type="entry name" value="MFS_MdfA_MDR_like"/>
    <property type="match status" value="1"/>
</dbReference>
<feature type="transmembrane region" description="Helical" evidence="9">
    <location>
        <begin position="185"/>
        <end position="203"/>
    </location>
</feature>
<evidence type="ECO:0000256" key="7">
    <source>
        <dbReference type="ARBA" id="ARBA00023136"/>
    </source>
</evidence>
<evidence type="ECO:0000256" key="4">
    <source>
        <dbReference type="ARBA" id="ARBA00022475"/>
    </source>
</evidence>
<feature type="domain" description="Major facilitator superfamily (MFS) profile" evidence="10">
    <location>
        <begin position="59"/>
        <end position="451"/>
    </location>
</feature>
<dbReference type="InterPro" id="IPR004812">
    <property type="entry name" value="Efflux_drug-R_Bcr/CmlA"/>
</dbReference>
<feature type="transmembrane region" description="Helical" evidence="9">
    <location>
        <begin position="301"/>
        <end position="320"/>
    </location>
</feature>
<dbReference type="RefSeq" id="WP_351954649.1">
    <property type="nucleotide sequence ID" value="NZ_JBEOZM010000001.1"/>
</dbReference>
<feature type="compositionally biased region" description="Pro residues" evidence="8">
    <location>
        <begin position="1"/>
        <end position="10"/>
    </location>
</feature>
<evidence type="ECO:0000256" key="9">
    <source>
        <dbReference type="SAM" id="Phobius"/>
    </source>
</evidence>
<dbReference type="PANTHER" id="PTHR23502">
    <property type="entry name" value="MAJOR FACILITATOR SUPERFAMILY"/>
    <property type="match status" value="1"/>
</dbReference>
<evidence type="ECO:0000313" key="11">
    <source>
        <dbReference type="EMBL" id="MER6265930.1"/>
    </source>
</evidence>
<feature type="transmembrane region" description="Helical" evidence="9">
    <location>
        <begin position="265"/>
        <end position="289"/>
    </location>
</feature>
<organism evidence="11 12">
    <name type="scientific">Streptomyces sp. 900105755</name>
    <dbReference type="NCBI Taxonomy" id="3154389"/>
    <lineage>
        <taxon>Bacteria</taxon>
        <taxon>Bacillati</taxon>
        <taxon>Actinomycetota</taxon>
        <taxon>Actinomycetes</taxon>
        <taxon>Kitasatosporales</taxon>
        <taxon>Streptomycetaceae</taxon>
        <taxon>Streptomyces</taxon>
    </lineage>
</organism>
<feature type="transmembrane region" description="Helical" evidence="9">
    <location>
        <begin position="152"/>
        <end position="173"/>
    </location>
</feature>
<feature type="transmembrane region" description="Helical" evidence="9">
    <location>
        <begin position="215"/>
        <end position="235"/>
    </location>
</feature>
<dbReference type="InterPro" id="IPR036259">
    <property type="entry name" value="MFS_trans_sf"/>
</dbReference>
<feature type="region of interest" description="Disordered" evidence="8">
    <location>
        <begin position="1"/>
        <end position="50"/>
    </location>
</feature>
<dbReference type="Gene3D" id="1.20.1720.10">
    <property type="entry name" value="Multidrug resistance protein D"/>
    <property type="match status" value="1"/>
</dbReference>
<keyword evidence="7 9" id="KW-0472">Membrane</keyword>
<evidence type="ECO:0000256" key="8">
    <source>
        <dbReference type="SAM" id="MobiDB-lite"/>
    </source>
</evidence>
<comment type="caution">
    <text evidence="11">The sequence shown here is derived from an EMBL/GenBank/DDBJ whole genome shotgun (WGS) entry which is preliminary data.</text>
</comment>
<dbReference type="PANTHER" id="PTHR23502:SF132">
    <property type="entry name" value="POLYAMINE TRANSPORTER 2-RELATED"/>
    <property type="match status" value="1"/>
</dbReference>
<feature type="transmembrane region" description="Helical" evidence="9">
    <location>
        <begin position="332"/>
        <end position="352"/>
    </location>
</feature>
<gene>
    <name evidence="11" type="ORF">ABT211_01300</name>
</gene>
<feature type="transmembrane region" description="Helical" evidence="9">
    <location>
        <begin position="398"/>
        <end position="418"/>
    </location>
</feature>
<dbReference type="PROSITE" id="PS50850">
    <property type="entry name" value="MFS"/>
    <property type="match status" value="1"/>
</dbReference>
<feature type="transmembrane region" description="Helical" evidence="9">
    <location>
        <begin position="57"/>
        <end position="75"/>
    </location>
</feature>
<evidence type="ECO:0000256" key="6">
    <source>
        <dbReference type="ARBA" id="ARBA00022989"/>
    </source>
</evidence>